<dbReference type="SUPFAM" id="SSF56954">
    <property type="entry name" value="Outer membrane efflux proteins (OEP)"/>
    <property type="match status" value="1"/>
</dbReference>
<evidence type="ECO:0000256" key="1">
    <source>
        <dbReference type="ARBA" id="ARBA00007613"/>
    </source>
</evidence>
<keyword evidence="2" id="KW-0812">Transmembrane</keyword>
<comment type="subcellular location">
    <subcellularLocation>
        <location evidence="2">Cell outer membrane</location>
        <topology evidence="2">Lipid-anchor</topology>
    </subcellularLocation>
</comment>
<comment type="caution">
    <text evidence="3">The sequence shown here is derived from an EMBL/GenBank/DDBJ whole genome shotgun (WGS) entry which is preliminary data.</text>
</comment>
<dbReference type="NCBIfam" id="TIGR01845">
    <property type="entry name" value="outer_NodT"/>
    <property type="match status" value="1"/>
</dbReference>
<sequence length="473" mass="50143">MLDSLKSLAFRGGTLLLAGLLTACAVGPDYREPEVPVPDTWHSPQPSDARVEGPDSPTLASWWTVLNDPTLNQLIDQALAENKTVRQASARVIEARARRGIAAASLWPAVDASAGATRSDSDVSTGPNENYDAGLDAGWEIDLFGGKRRSLEAATASLAATEADLRDVLITLLGDVALNYVNVRTAQARLTYAERNLESQREVVDITGWRAEAGLATVLDVEQAKSSYAQTLAALPSLESSLEASKNRLAVLTGQTPGALEAVLNERKPIPVAPTQVVSSVPADVLRRRPDIRSAERALAAQTAQVGVATAELYPSLTLGGSIGVTAGSASDLLSDGLQSSRYGLTLNMPIFRAGALRQNIKAQNAVVDQALAAYEATVLGAYEEVENALTDWVNEQRRHAALIDAATSARLASELALTQYNSGLVDFQTVLTADRQLISSEDSLAVSDGELTSNLIRLYKALGGGWSVYPAQ</sequence>
<keyword evidence="2" id="KW-0472">Membrane</keyword>
<dbReference type="Proteomes" id="UP000588068">
    <property type="component" value="Unassembled WGS sequence"/>
</dbReference>
<accession>A0A841HK11</accession>
<dbReference type="RefSeq" id="WP_184331227.1">
    <property type="nucleotide sequence ID" value="NZ_JACHHZ010000002.1"/>
</dbReference>
<keyword evidence="2" id="KW-1134">Transmembrane beta strand</keyword>
<name>A0A841HK11_9GAMM</name>
<keyword evidence="4" id="KW-1185">Reference proteome</keyword>
<dbReference type="Gene3D" id="1.20.1600.10">
    <property type="entry name" value="Outer membrane efflux proteins (OEP)"/>
    <property type="match status" value="1"/>
</dbReference>
<dbReference type="GO" id="GO:0015562">
    <property type="term" value="F:efflux transmembrane transporter activity"/>
    <property type="evidence" value="ECO:0007669"/>
    <property type="project" value="InterPro"/>
</dbReference>
<comment type="similarity">
    <text evidence="1 2">Belongs to the outer membrane factor (OMF) (TC 1.B.17) family.</text>
</comment>
<dbReference type="EMBL" id="JACHHZ010000002">
    <property type="protein sequence ID" value="MBB6093146.1"/>
    <property type="molecule type" value="Genomic_DNA"/>
</dbReference>
<evidence type="ECO:0000313" key="4">
    <source>
        <dbReference type="Proteomes" id="UP000588068"/>
    </source>
</evidence>
<keyword evidence="2 3" id="KW-0449">Lipoprotein</keyword>
<organism evidence="3 4">
    <name type="scientific">Povalibacter uvarum</name>
    <dbReference type="NCBI Taxonomy" id="732238"/>
    <lineage>
        <taxon>Bacteria</taxon>
        <taxon>Pseudomonadati</taxon>
        <taxon>Pseudomonadota</taxon>
        <taxon>Gammaproteobacteria</taxon>
        <taxon>Steroidobacterales</taxon>
        <taxon>Steroidobacteraceae</taxon>
        <taxon>Povalibacter</taxon>
    </lineage>
</organism>
<proteinExistence type="inferred from homology"/>
<gene>
    <name evidence="3" type="ORF">HNQ60_002024</name>
</gene>
<evidence type="ECO:0000313" key="3">
    <source>
        <dbReference type="EMBL" id="MBB6093146.1"/>
    </source>
</evidence>
<dbReference type="AlphaFoldDB" id="A0A841HK11"/>
<dbReference type="Gene3D" id="2.20.200.10">
    <property type="entry name" value="Outer membrane efflux proteins (OEP)"/>
    <property type="match status" value="1"/>
</dbReference>
<dbReference type="PROSITE" id="PS51257">
    <property type="entry name" value="PROKAR_LIPOPROTEIN"/>
    <property type="match status" value="1"/>
</dbReference>
<evidence type="ECO:0000256" key="2">
    <source>
        <dbReference type="RuleBase" id="RU362097"/>
    </source>
</evidence>
<reference evidence="3 4" key="1">
    <citation type="submission" date="2020-08" db="EMBL/GenBank/DDBJ databases">
        <title>Genomic Encyclopedia of Type Strains, Phase IV (KMG-IV): sequencing the most valuable type-strain genomes for metagenomic binning, comparative biology and taxonomic classification.</title>
        <authorList>
            <person name="Goeker M."/>
        </authorList>
    </citation>
    <scope>NUCLEOTIDE SEQUENCE [LARGE SCALE GENOMIC DNA]</scope>
    <source>
        <strain evidence="3 4">DSM 26723</strain>
    </source>
</reference>
<protein>
    <submittedName>
        <fullName evidence="3">NodT family efflux transporter outer membrane factor (OMF) lipoprotein</fullName>
    </submittedName>
</protein>
<dbReference type="GO" id="GO:0009279">
    <property type="term" value="C:cell outer membrane"/>
    <property type="evidence" value="ECO:0007669"/>
    <property type="project" value="UniProtKB-SubCell"/>
</dbReference>
<dbReference type="Pfam" id="PF02321">
    <property type="entry name" value="OEP"/>
    <property type="match status" value="2"/>
</dbReference>
<dbReference type="InterPro" id="IPR003423">
    <property type="entry name" value="OMP_efflux"/>
</dbReference>
<dbReference type="InterPro" id="IPR010131">
    <property type="entry name" value="MdtP/NodT-like"/>
</dbReference>
<keyword evidence="2" id="KW-0564">Palmitate</keyword>
<dbReference type="PANTHER" id="PTHR30203">
    <property type="entry name" value="OUTER MEMBRANE CATION EFFLUX PROTEIN"/>
    <property type="match status" value="1"/>
</dbReference>
<dbReference type="PANTHER" id="PTHR30203:SF25">
    <property type="entry name" value="OUTER MEMBRANE PROTEIN-RELATED"/>
    <property type="match status" value="1"/>
</dbReference>